<dbReference type="PANTHER" id="PTHR37690:SF1">
    <property type="entry name" value="CHORISMATE DEHYDRATASE"/>
    <property type="match status" value="1"/>
</dbReference>
<dbReference type="SUPFAM" id="SSF53850">
    <property type="entry name" value="Periplasmic binding protein-like II"/>
    <property type="match status" value="1"/>
</dbReference>
<comment type="function">
    <text evidence="4">Catalyzes the dehydration of chorismate into 3-[(1-carboxyvinyl)oxy]benzoate, a step in the biosynthesis of menaquinone (MK, vitamin K2).</text>
</comment>
<dbReference type="EC" id="4.2.1.151" evidence="4"/>
<dbReference type="Pfam" id="PF02621">
    <property type="entry name" value="VitK2_biosynth"/>
    <property type="match status" value="1"/>
</dbReference>
<dbReference type="GO" id="GO:0016836">
    <property type="term" value="F:hydro-lyase activity"/>
    <property type="evidence" value="ECO:0007669"/>
    <property type="project" value="UniProtKB-UniRule"/>
</dbReference>
<dbReference type="OrthoDB" id="9810112at2"/>
<comment type="similarity">
    <text evidence="4">Belongs to the MqnA/MqnD family. MqnA subfamily.</text>
</comment>
<proteinExistence type="inferred from homology"/>
<evidence type="ECO:0000256" key="2">
    <source>
        <dbReference type="ARBA" id="ARBA00022428"/>
    </source>
</evidence>
<evidence type="ECO:0000256" key="4">
    <source>
        <dbReference type="HAMAP-Rule" id="MF_00995"/>
    </source>
</evidence>
<evidence type="ECO:0000256" key="1">
    <source>
        <dbReference type="ARBA" id="ARBA00004863"/>
    </source>
</evidence>
<protein>
    <recommendedName>
        <fullName evidence="4">Chorismate dehydratase</fullName>
        <ecNumber evidence="4">4.2.1.151</ecNumber>
    </recommendedName>
    <alternativeName>
        <fullName evidence="4">Menaquinone biosynthetic enzyme MqnA</fullName>
    </alternativeName>
</protein>
<name>A0A2T4UAF2_9BACI</name>
<reference evidence="5 6" key="1">
    <citation type="submission" date="2018-03" db="EMBL/GenBank/DDBJ databases">
        <title>Alkalicoccus saliphilus sp. nov., isolated from a mineral pool.</title>
        <authorList>
            <person name="Zhao B."/>
        </authorList>
    </citation>
    <scope>NUCLEOTIDE SEQUENCE [LARGE SCALE GENOMIC DNA]</scope>
    <source>
        <strain evidence="5 6">6AG</strain>
    </source>
</reference>
<sequence length="288" mass="33094">MSLVIGEINYTNIMPMFSELPRKELLNKGFAFQQAVPSQLNRMMAAGEVDLGGISSFEYAQNSSAYEVLPGLCVSSIGAVGSIFLFSRIPVSELDGENVALTSSSATSVHLLKIILNRYYKIFPEFKSEPPNLTKMLQHSEACLLIGDDAIKASWENEELYTYDLGTLWYEWTGFPMTYALFAVRSEAAYKYPYELQLLFESFHKSRLKNEQDEYRELTEKIRQSSGGSEKFWADYFRNLRFELTEDHFKGLELYFSLLEEEGYINKAESIKLWKPLREDQLSKVDIT</sequence>
<dbReference type="Gene3D" id="3.40.190.10">
    <property type="entry name" value="Periplasmic binding protein-like II"/>
    <property type="match status" value="2"/>
</dbReference>
<dbReference type="InterPro" id="IPR003773">
    <property type="entry name" value="Menaquinone_biosynth"/>
</dbReference>
<dbReference type="PANTHER" id="PTHR37690">
    <property type="entry name" value="CHORISMATE DEHYDRATASE"/>
    <property type="match status" value="1"/>
</dbReference>
<keyword evidence="6" id="KW-1185">Reference proteome</keyword>
<comment type="catalytic activity">
    <reaction evidence="4">
        <text>chorismate = 3-[(1-carboxyvinyl)-oxy]benzoate + H2O</text>
        <dbReference type="Rhea" id="RHEA:40051"/>
        <dbReference type="ChEBI" id="CHEBI:15377"/>
        <dbReference type="ChEBI" id="CHEBI:29748"/>
        <dbReference type="ChEBI" id="CHEBI:76981"/>
        <dbReference type="EC" id="4.2.1.151"/>
    </reaction>
</comment>
<dbReference type="AlphaFoldDB" id="A0A2T4UAF2"/>
<gene>
    <name evidence="4" type="primary">mqnA</name>
    <name evidence="5" type="ORF">C6Y45_00225</name>
</gene>
<accession>A0A2T4UAF2</accession>
<organism evidence="5 6">
    <name type="scientific">Alkalicoccus saliphilus</name>
    <dbReference type="NCBI Taxonomy" id="200989"/>
    <lineage>
        <taxon>Bacteria</taxon>
        <taxon>Bacillati</taxon>
        <taxon>Bacillota</taxon>
        <taxon>Bacilli</taxon>
        <taxon>Bacillales</taxon>
        <taxon>Bacillaceae</taxon>
        <taxon>Alkalicoccus</taxon>
    </lineage>
</organism>
<dbReference type="RefSeq" id="WP_107582767.1">
    <property type="nucleotide sequence ID" value="NZ_PZJJ01000001.1"/>
</dbReference>
<dbReference type="UniPathway" id="UPA00079"/>
<keyword evidence="2 4" id="KW-0474">Menaquinone biosynthesis</keyword>
<comment type="caution">
    <text evidence="5">The sequence shown here is derived from an EMBL/GenBank/DDBJ whole genome shotgun (WGS) entry which is preliminary data.</text>
</comment>
<dbReference type="InterPro" id="IPR030868">
    <property type="entry name" value="MqnA"/>
</dbReference>
<dbReference type="HAMAP" id="MF_00995">
    <property type="entry name" value="MqnA"/>
    <property type="match status" value="1"/>
</dbReference>
<dbReference type="CDD" id="cd13634">
    <property type="entry name" value="PBP2_Sco4506"/>
    <property type="match status" value="1"/>
</dbReference>
<keyword evidence="3 4" id="KW-0456">Lyase</keyword>
<dbReference type="EMBL" id="PZJJ01000001">
    <property type="protein sequence ID" value="PTL40371.1"/>
    <property type="molecule type" value="Genomic_DNA"/>
</dbReference>
<comment type="pathway">
    <text evidence="1 4">Quinol/quinone metabolism; menaquinone biosynthesis.</text>
</comment>
<dbReference type="Proteomes" id="UP000240509">
    <property type="component" value="Unassembled WGS sequence"/>
</dbReference>
<dbReference type="GO" id="GO:0009234">
    <property type="term" value="P:menaquinone biosynthetic process"/>
    <property type="evidence" value="ECO:0007669"/>
    <property type="project" value="UniProtKB-UniRule"/>
</dbReference>
<evidence type="ECO:0000313" key="6">
    <source>
        <dbReference type="Proteomes" id="UP000240509"/>
    </source>
</evidence>
<evidence type="ECO:0000256" key="3">
    <source>
        <dbReference type="ARBA" id="ARBA00023239"/>
    </source>
</evidence>
<evidence type="ECO:0000313" key="5">
    <source>
        <dbReference type="EMBL" id="PTL40371.1"/>
    </source>
</evidence>